<dbReference type="GO" id="GO:0035999">
    <property type="term" value="P:tetrahydrofolate interconversion"/>
    <property type="evidence" value="ECO:0007669"/>
    <property type="project" value="UniProtKB-UniRule"/>
</dbReference>
<proteinExistence type="inferred from homology"/>
<organism evidence="12 13">
    <name type="scientific">Candidatus Shapirobacteria bacterium CG06_land_8_20_14_3_00_40_12</name>
    <dbReference type="NCBI Taxonomy" id="1974881"/>
    <lineage>
        <taxon>Bacteria</taxon>
        <taxon>Candidatus Shapironibacteriota</taxon>
    </lineage>
</organism>
<keyword evidence="2 9" id="KW-0554">One-carbon metabolism</keyword>
<comment type="pathway">
    <text evidence="1 9">One-carbon metabolism; tetrahydrofolate interconversion.</text>
</comment>
<keyword evidence="9" id="KW-0368">Histidine biosynthesis</keyword>
<dbReference type="EC" id="3.5.4.9" evidence="9"/>
<comment type="similarity">
    <text evidence="9">Belongs to the tetrahydrofolate dehydrogenase/cyclohydrolase family.</text>
</comment>
<feature type="domain" description="Tetrahydrofolate dehydrogenase/cyclohydrolase catalytic" evidence="10">
    <location>
        <begin position="4"/>
        <end position="115"/>
    </location>
</feature>
<keyword evidence="5 9" id="KW-0521">NADP</keyword>
<keyword evidence="4 9" id="KW-0378">Hydrolase</keyword>
<dbReference type="InterPro" id="IPR020631">
    <property type="entry name" value="THF_DH/CycHdrlase_NAD-bd_dom"/>
</dbReference>
<dbReference type="GO" id="GO:0004488">
    <property type="term" value="F:methylenetetrahydrofolate dehydrogenase (NADP+) activity"/>
    <property type="evidence" value="ECO:0007669"/>
    <property type="project" value="UniProtKB-UniRule"/>
</dbReference>
<gene>
    <name evidence="9" type="primary">folD</name>
    <name evidence="12" type="ORF">COS78_01310</name>
</gene>
<evidence type="ECO:0000256" key="3">
    <source>
        <dbReference type="ARBA" id="ARBA00022755"/>
    </source>
</evidence>
<dbReference type="GO" id="GO:0005829">
    <property type="term" value="C:cytosol"/>
    <property type="evidence" value="ECO:0007669"/>
    <property type="project" value="TreeGrafter"/>
</dbReference>
<keyword evidence="9" id="KW-0028">Amino-acid biosynthesis</keyword>
<dbReference type="CDD" id="cd01080">
    <property type="entry name" value="NAD_bind_m-THF_DH_Cyclohyd"/>
    <property type="match status" value="1"/>
</dbReference>
<dbReference type="SUPFAM" id="SSF51735">
    <property type="entry name" value="NAD(P)-binding Rossmann-fold domains"/>
    <property type="match status" value="1"/>
</dbReference>
<comment type="catalytic activity">
    <reaction evidence="9">
        <text>(6R)-5,10-methylene-5,6,7,8-tetrahydrofolate + NADP(+) = (6R)-5,10-methenyltetrahydrofolate + NADPH</text>
        <dbReference type="Rhea" id="RHEA:22812"/>
        <dbReference type="ChEBI" id="CHEBI:15636"/>
        <dbReference type="ChEBI" id="CHEBI:57455"/>
        <dbReference type="ChEBI" id="CHEBI:57783"/>
        <dbReference type="ChEBI" id="CHEBI:58349"/>
        <dbReference type="EC" id="1.5.1.5"/>
    </reaction>
</comment>
<evidence type="ECO:0000256" key="5">
    <source>
        <dbReference type="ARBA" id="ARBA00022857"/>
    </source>
</evidence>
<dbReference type="GO" id="GO:0009086">
    <property type="term" value="P:methionine biosynthetic process"/>
    <property type="evidence" value="ECO:0007669"/>
    <property type="project" value="UniProtKB-KW"/>
</dbReference>
<comment type="caution">
    <text evidence="12">The sequence shown here is derived from an EMBL/GenBank/DDBJ whole genome shotgun (WGS) entry which is preliminary data.</text>
</comment>
<dbReference type="EC" id="1.5.1.5" evidence="9"/>
<name>A0A2M7ASL6_9BACT</name>
<feature type="binding site" evidence="9">
    <location>
        <begin position="151"/>
        <end position="153"/>
    </location>
    <ligand>
        <name>NADP(+)</name>
        <dbReference type="ChEBI" id="CHEBI:58349"/>
    </ligand>
</feature>
<dbReference type="GO" id="GO:0004477">
    <property type="term" value="F:methenyltetrahydrofolate cyclohydrolase activity"/>
    <property type="evidence" value="ECO:0007669"/>
    <property type="project" value="UniProtKB-UniRule"/>
</dbReference>
<accession>A0A2M7ASL6</accession>
<dbReference type="AlphaFoldDB" id="A0A2M7ASL6"/>
<evidence type="ECO:0000313" key="13">
    <source>
        <dbReference type="Proteomes" id="UP000231407"/>
    </source>
</evidence>
<dbReference type="InterPro" id="IPR000672">
    <property type="entry name" value="THF_DH/CycHdrlase"/>
</dbReference>
<dbReference type="PRINTS" id="PR00085">
    <property type="entry name" value="THFDHDRGNASE"/>
</dbReference>
<evidence type="ECO:0000256" key="8">
    <source>
        <dbReference type="ARBA" id="ARBA00023268"/>
    </source>
</evidence>
<evidence type="ECO:0000256" key="4">
    <source>
        <dbReference type="ARBA" id="ARBA00022801"/>
    </source>
</evidence>
<evidence type="ECO:0000256" key="6">
    <source>
        <dbReference type="ARBA" id="ARBA00023002"/>
    </source>
</evidence>
<evidence type="ECO:0000259" key="11">
    <source>
        <dbReference type="Pfam" id="PF02882"/>
    </source>
</evidence>
<keyword evidence="6 9" id="KW-0560">Oxidoreductase</keyword>
<comment type="caution">
    <text evidence="9">Lacks conserved residue(s) required for the propagation of feature annotation.</text>
</comment>
<reference evidence="13" key="1">
    <citation type="submission" date="2017-09" db="EMBL/GenBank/DDBJ databases">
        <title>Depth-based differentiation of microbial function through sediment-hosted aquifers and enrichment of novel symbionts in the deep terrestrial subsurface.</title>
        <authorList>
            <person name="Probst A.J."/>
            <person name="Ladd B."/>
            <person name="Jarett J.K."/>
            <person name="Geller-Mcgrath D.E."/>
            <person name="Sieber C.M.K."/>
            <person name="Emerson J.B."/>
            <person name="Anantharaman K."/>
            <person name="Thomas B.C."/>
            <person name="Malmstrom R."/>
            <person name="Stieglmeier M."/>
            <person name="Klingl A."/>
            <person name="Woyke T."/>
            <person name="Ryan C.M."/>
            <person name="Banfield J.F."/>
        </authorList>
    </citation>
    <scope>NUCLEOTIDE SEQUENCE [LARGE SCALE GENOMIC DNA]</scope>
</reference>
<evidence type="ECO:0000256" key="7">
    <source>
        <dbReference type="ARBA" id="ARBA00023167"/>
    </source>
</evidence>
<sequence length="260" mass="27675">MVLLDGKTLSEKILSDLRIKISKINKSINLDIILVGDDPSSLKYVALKQAKAESIGIGGRLHHFSVNQPPATIFSLIDSLNLDSSVTGFFVQLPLPENYDKNFIVNSINPNKDADGLNPTSGIIPAVDKGIIRLLEEYQISLSGKSVVIVNDSLLIGQPLKKELEKQGAIVTLCNQKTTNLKSITLTSDILISATGVKNLITGPMVKEGIVAIDVGGGDIDFTGISPKASYITTTFGGVGPMTVASLLENTYELVIKNGG</sequence>
<protein>
    <recommendedName>
        <fullName evidence="9">Bifunctional protein FolD</fullName>
    </recommendedName>
    <domain>
        <recommendedName>
            <fullName evidence="9">Methylenetetrahydrofolate dehydrogenase</fullName>
            <ecNumber evidence="9">1.5.1.5</ecNumber>
        </recommendedName>
    </domain>
    <domain>
        <recommendedName>
            <fullName evidence="9">Methenyltetrahydrofolate cyclohydrolase</fullName>
            <ecNumber evidence="9">3.5.4.9</ecNumber>
        </recommendedName>
    </domain>
</protein>
<dbReference type="PANTHER" id="PTHR48099:SF5">
    <property type="entry name" value="C-1-TETRAHYDROFOLATE SYNTHASE, CYTOPLASMIC"/>
    <property type="match status" value="1"/>
</dbReference>
<comment type="subunit">
    <text evidence="9">Homodimer.</text>
</comment>
<dbReference type="Gene3D" id="3.40.50.10860">
    <property type="entry name" value="Leucine Dehydrogenase, chain A, domain 1"/>
    <property type="match status" value="1"/>
</dbReference>
<dbReference type="UniPathway" id="UPA00193"/>
<dbReference type="GO" id="GO:0006164">
    <property type="term" value="P:purine nucleotide biosynthetic process"/>
    <property type="evidence" value="ECO:0007669"/>
    <property type="project" value="UniProtKB-KW"/>
</dbReference>
<dbReference type="Pfam" id="PF02882">
    <property type="entry name" value="THF_DHG_CYH_C"/>
    <property type="match status" value="1"/>
</dbReference>
<keyword evidence="7 9" id="KW-0486">Methionine biosynthesis</keyword>
<evidence type="ECO:0000256" key="1">
    <source>
        <dbReference type="ARBA" id="ARBA00004777"/>
    </source>
</evidence>
<dbReference type="SUPFAM" id="SSF53223">
    <property type="entry name" value="Aminoacid dehydrogenase-like, N-terminal domain"/>
    <property type="match status" value="1"/>
</dbReference>
<evidence type="ECO:0000259" key="10">
    <source>
        <dbReference type="Pfam" id="PF00763"/>
    </source>
</evidence>
<dbReference type="HAMAP" id="MF_01576">
    <property type="entry name" value="THF_DHG_CYH"/>
    <property type="match status" value="1"/>
</dbReference>
<comment type="function">
    <text evidence="9">Catalyzes the oxidation of 5,10-methylenetetrahydrofolate to 5,10-methenyltetrahydrofolate and then the hydrolysis of 5,10-methenyltetrahydrofolate to 10-formyltetrahydrofolate.</text>
</comment>
<evidence type="ECO:0000313" key="12">
    <source>
        <dbReference type="EMBL" id="PIU73612.1"/>
    </source>
</evidence>
<feature type="domain" description="Tetrahydrofolate dehydrogenase/cyclohydrolase NAD(P)-binding" evidence="11">
    <location>
        <begin position="125"/>
        <end position="255"/>
    </location>
</feature>
<keyword evidence="3 9" id="KW-0658">Purine biosynthesis</keyword>
<dbReference type="InterPro" id="IPR036291">
    <property type="entry name" value="NAD(P)-bd_dom_sf"/>
</dbReference>
<dbReference type="Proteomes" id="UP000231407">
    <property type="component" value="Unassembled WGS sequence"/>
</dbReference>
<dbReference type="Pfam" id="PF00763">
    <property type="entry name" value="THF_DHG_CYH"/>
    <property type="match status" value="1"/>
</dbReference>
<dbReference type="EMBL" id="PEWA01000016">
    <property type="protein sequence ID" value="PIU73612.1"/>
    <property type="molecule type" value="Genomic_DNA"/>
</dbReference>
<dbReference type="InterPro" id="IPR020630">
    <property type="entry name" value="THF_DH/CycHdrlase_cat_dom"/>
</dbReference>
<dbReference type="GO" id="GO:0000105">
    <property type="term" value="P:L-histidine biosynthetic process"/>
    <property type="evidence" value="ECO:0007669"/>
    <property type="project" value="UniProtKB-KW"/>
</dbReference>
<dbReference type="PANTHER" id="PTHR48099">
    <property type="entry name" value="C-1-TETRAHYDROFOLATE SYNTHASE, CYTOPLASMIC-RELATED"/>
    <property type="match status" value="1"/>
</dbReference>
<keyword evidence="8 9" id="KW-0511">Multifunctional enzyme</keyword>
<dbReference type="InterPro" id="IPR046346">
    <property type="entry name" value="Aminoacid_DH-like_N_sf"/>
</dbReference>
<comment type="catalytic activity">
    <reaction evidence="9">
        <text>(6R)-5,10-methenyltetrahydrofolate + H2O = (6R)-10-formyltetrahydrofolate + H(+)</text>
        <dbReference type="Rhea" id="RHEA:23700"/>
        <dbReference type="ChEBI" id="CHEBI:15377"/>
        <dbReference type="ChEBI" id="CHEBI:15378"/>
        <dbReference type="ChEBI" id="CHEBI:57455"/>
        <dbReference type="ChEBI" id="CHEBI:195366"/>
        <dbReference type="EC" id="3.5.4.9"/>
    </reaction>
</comment>
<evidence type="ECO:0000256" key="2">
    <source>
        <dbReference type="ARBA" id="ARBA00022563"/>
    </source>
</evidence>
<dbReference type="Gene3D" id="3.40.50.720">
    <property type="entry name" value="NAD(P)-binding Rossmann-like Domain"/>
    <property type="match status" value="1"/>
</dbReference>
<evidence type="ECO:0000256" key="9">
    <source>
        <dbReference type="HAMAP-Rule" id="MF_01576"/>
    </source>
</evidence>